<reference evidence="4 5" key="1">
    <citation type="submission" date="2019-06" db="EMBL/GenBank/DDBJ databases">
        <title>Genome sequence of Litorilinea aerophila BAA-2444.</title>
        <authorList>
            <person name="Maclea K.S."/>
            <person name="Maurais E.G."/>
            <person name="Iannazzi L.C."/>
        </authorList>
    </citation>
    <scope>NUCLEOTIDE SEQUENCE [LARGE SCALE GENOMIC DNA]</scope>
    <source>
        <strain evidence="4 5">ATCC BAA-2444</strain>
    </source>
</reference>
<dbReference type="Gene3D" id="3.50.50.60">
    <property type="entry name" value="FAD/NAD(P)-binding domain"/>
    <property type="match status" value="1"/>
</dbReference>
<keyword evidence="5" id="KW-1185">Reference proteome</keyword>
<dbReference type="Pfam" id="PF01266">
    <property type="entry name" value="DAO"/>
    <property type="match status" value="1"/>
</dbReference>
<feature type="transmembrane region" description="Helical" evidence="2">
    <location>
        <begin position="12"/>
        <end position="33"/>
    </location>
</feature>
<dbReference type="PANTHER" id="PTHR13847">
    <property type="entry name" value="SARCOSINE DEHYDROGENASE-RELATED"/>
    <property type="match status" value="1"/>
</dbReference>
<dbReference type="PANTHER" id="PTHR13847:SF289">
    <property type="entry name" value="GLYCINE OXIDASE"/>
    <property type="match status" value="1"/>
</dbReference>
<dbReference type="Gene3D" id="3.30.9.10">
    <property type="entry name" value="D-Amino Acid Oxidase, subunit A, domain 2"/>
    <property type="match status" value="1"/>
</dbReference>
<protein>
    <submittedName>
        <fullName evidence="4">FAD-binding oxidoreductase</fullName>
    </submittedName>
</protein>
<feature type="domain" description="FAD dependent oxidoreductase" evidence="3">
    <location>
        <begin position="11"/>
        <end position="361"/>
    </location>
</feature>
<dbReference type="InterPro" id="IPR036188">
    <property type="entry name" value="FAD/NAD-bd_sf"/>
</dbReference>
<comment type="caution">
    <text evidence="4">The sequence shown here is derived from an EMBL/GenBank/DDBJ whole genome shotgun (WGS) entry which is preliminary data.</text>
</comment>
<accession>A0A540VIY9</accession>
<sequence length="384" mass="40944">MELHATGQRPHVVVVGAGIVGAAIAFHLAHWGLPVTVVDAGAPGQATTAVSFAWINSRDKNPRHYHDLNRRSLDMWDRFARRLGGDVGLTWGGELRWAATEAGAVEMANRVAVLQGWGYPIRLLSPAELKEREPNLTTGPVTAASFTEIDGHVETARVVAAALAGAEAHGARVLTQTRVTGFRRSPHGDQQRVDGVQTDQGEIPCDAVVLAAGPDTAALAALAGLTVPLKHTFGCTLLTNPLPPLFRSTAVLHTPRDADPMLNIRQLPDGRVMLHGGAHGGIYDEGSLGRTEEEVTAVLAAARRYLPLLADAEIQEVRRGRRPIPEDGLPILGFTQAVANLYLAAMHSGVTLAALVGELAALEIATGRPVDLLAPYRLERFQTT</sequence>
<dbReference type="InterPro" id="IPR006076">
    <property type="entry name" value="FAD-dep_OxRdtase"/>
</dbReference>
<dbReference type="EMBL" id="VIGC01000006">
    <property type="protein sequence ID" value="TQE96716.1"/>
    <property type="molecule type" value="Genomic_DNA"/>
</dbReference>
<evidence type="ECO:0000313" key="4">
    <source>
        <dbReference type="EMBL" id="TQE96716.1"/>
    </source>
</evidence>
<dbReference type="OrthoDB" id="9801699at2"/>
<keyword evidence="1" id="KW-0560">Oxidoreductase</keyword>
<keyword evidence="2" id="KW-0472">Membrane</keyword>
<keyword evidence="2" id="KW-0812">Transmembrane</keyword>
<dbReference type="InParanoid" id="A0A540VIY9"/>
<gene>
    <name evidence="4" type="ORF">FKZ61_05495</name>
</gene>
<name>A0A540VIY9_9CHLR</name>
<organism evidence="4 5">
    <name type="scientific">Litorilinea aerophila</name>
    <dbReference type="NCBI Taxonomy" id="1204385"/>
    <lineage>
        <taxon>Bacteria</taxon>
        <taxon>Bacillati</taxon>
        <taxon>Chloroflexota</taxon>
        <taxon>Caldilineae</taxon>
        <taxon>Caldilineales</taxon>
        <taxon>Caldilineaceae</taxon>
        <taxon>Litorilinea</taxon>
    </lineage>
</organism>
<dbReference type="SUPFAM" id="SSF51905">
    <property type="entry name" value="FAD/NAD(P)-binding domain"/>
    <property type="match status" value="1"/>
</dbReference>
<evidence type="ECO:0000313" key="5">
    <source>
        <dbReference type="Proteomes" id="UP000317371"/>
    </source>
</evidence>
<dbReference type="GO" id="GO:0016491">
    <property type="term" value="F:oxidoreductase activity"/>
    <property type="evidence" value="ECO:0007669"/>
    <property type="project" value="UniProtKB-KW"/>
</dbReference>
<keyword evidence="2" id="KW-1133">Transmembrane helix</keyword>
<dbReference type="RefSeq" id="WP_141609088.1">
    <property type="nucleotide sequence ID" value="NZ_VIGC02000006.1"/>
</dbReference>
<dbReference type="GO" id="GO:0005737">
    <property type="term" value="C:cytoplasm"/>
    <property type="evidence" value="ECO:0007669"/>
    <property type="project" value="TreeGrafter"/>
</dbReference>
<dbReference type="Proteomes" id="UP000317371">
    <property type="component" value="Unassembled WGS sequence"/>
</dbReference>
<evidence type="ECO:0000256" key="2">
    <source>
        <dbReference type="SAM" id="Phobius"/>
    </source>
</evidence>
<evidence type="ECO:0000256" key="1">
    <source>
        <dbReference type="ARBA" id="ARBA00023002"/>
    </source>
</evidence>
<evidence type="ECO:0000259" key="3">
    <source>
        <dbReference type="Pfam" id="PF01266"/>
    </source>
</evidence>
<dbReference type="AlphaFoldDB" id="A0A540VIY9"/>
<proteinExistence type="predicted"/>